<keyword evidence="1" id="KW-1133">Transmembrane helix</keyword>
<protein>
    <submittedName>
        <fullName evidence="2">Uncharacterized protein</fullName>
    </submittedName>
</protein>
<accession>C4FJQ1</accession>
<feature type="non-terminal residue" evidence="2">
    <location>
        <position position="55"/>
    </location>
</feature>
<sequence>MNSQKLNLSTPNMLGGIGGIFLVIGFLFNLLGLVGLILILVAFYQYSQILNKPSI</sequence>
<feature type="transmembrane region" description="Helical" evidence="1">
    <location>
        <begin position="20"/>
        <end position="44"/>
    </location>
</feature>
<evidence type="ECO:0000256" key="1">
    <source>
        <dbReference type="SAM" id="Phobius"/>
    </source>
</evidence>
<gene>
    <name evidence="2" type="ORF">SULYE_0800</name>
</gene>
<keyword evidence="1" id="KW-0472">Membrane</keyword>
<evidence type="ECO:0000313" key="3">
    <source>
        <dbReference type="Proteomes" id="UP000005540"/>
    </source>
</evidence>
<evidence type="ECO:0000313" key="2">
    <source>
        <dbReference type="EMBL" id="EEP60689.1"/>
    </source>
</evidence>
<dbReference type="AlphaFoldDB" id="C4FJQ1"/>
<name>C4FJQ1_9AQUI</name>
<organism evidence="2 3">
    <name type="scientific">Sulfurihydrogenibium yellowstonense SS-5</name>
    <dbReference type="NCBI Taxonomy" id="432331"/>
    <lineage>
        <taxon>Bacteria</taxon>
        <taxon>Pseudomonadati</taxon>
        <taxon>Aquificota</taxon>
        <taxon>Aquificia</taxon>
        <taxon>Aquificales</taxon>
        <taxon>Hydrogenothermaceae</taxon>
        <taxon>Sulfurihydrogenibium</taxon>
    </lineage>
</organism>
<comment type="caution">
    <text evidence="2">The sequence shown here is derived from an EMBL/GenBank/DDBJ whole genome shotgun (WGS) entry which is preliminary data.</text>
</comment>
<dbReference type="EMBL" id="ABZS01000063">
    <property type="protein sequence ID" value="EEP60689.1"/>
    <property type="molecule type" value="Genomic_DNA"/>
</dbReference>
<keyword evidence="1" id="KW-0812">Transmembrane</keyword>
<keyword evidence="3" id="KW-1185">Reference proteome</keyword>
<reference evidence="2 3" key="1">
    <citation type="submission" date="2009-04" db="EMBL/GenBank/DDBJ databases">
        <authorList>
            <person name="Reysenbach A.-L."/>
            <person name="Heidelberg J.F."/>
            <person name="Nelson W.C."/>
        </authorList>
    </citation>
    <scope>NUCLEOTIDE SEQUENCE [LARGE SCALE GENOMIC DNA]</scope>
    <source>
        <strain evidence="2 3">SS-5</strain>
    </source>
</reference>
<proteinExistence type="predicted"/>
<dbReference type="Proteomes" id="UP000005540">
    <property type="component" value="Unassembled WGS sequence"/>
</dbReference>